<gene>
    <name evidence="2" type="primary">60</name>
    <name evidence="2" type="ORF">SEA_FINKLE_60</name>
</gene>
<dbReference type="RefSeq" id="YP_010754373.1">
    <property type="nucleotide sequence ID" value="NC_073459.1"/>
</dbReference>
<evidence type="ECO:0000256" key="1">
    <source>
        <dbReference type="SAM" id="Phobius"/>
    </source>
</evidence>
<proteinExistence type="predicted"/>
<evidence type="ECO:0000313" key="3">
    <source>
        <dbReference type="Proteomes" id="UP001060355"/>
    </source>
</evidence>
<dbReference type="GeneID" id="80018957"/>
<name>A0A9E7NJZ4_9CAUD</name>
<keyword evidence="3" id="KW-1185">Reference proteome</keyword>
<keyword evidence="1" id="KW-0812">Transmembrane</keyword>
<accession>A0A9E7NJZ4</accession>
<reference evidence="2" key="1">
    <citation type="submission" date="2022-05" db="EMBL/GenBank/DDBJ databases">
        <authorList>
            <person name="Ashby S."/>
            <person name="Bressette G."/>
            <person name="Brown S."/>
            <person name="Charles S."/>
            <person name="Neely M.N."/>
            <person name="Molloy S.D."/>
            <person name="Garlena R.A."/>
            <person name="Russell D.A."/>
            <person name="Jacobs-Sera D."/>
            <person name="Hatfull G.F."/>
        </authorList>
    </citation>
    <scope>NUCLEOTIDE SEQUENCE</scope>
</reference>
<keyword evidence="1" id="KW-0472">Membrane</keyword>
<dbReference type="Proteomes" id="UP001060355">
    <property type="component" value="Segment"/>
</dbReference>
<evidence type="ECO:0000313" key="2">
    <source>
        <dbReference type="EMBL" id="UTN92974.1"/>
    </source>
</evidence>
<sequence>MTARSRDLEVSATLTAIAVAALTLLVAWPT</sequence>
<protein>
    <submittedName>
        <fullName evidence="2">Membrane protein</fullName>
    </submittedName>
</protein>
<feature type="transmembrane region" description="Helical" evidence="1">
    <location>
        <begin position="12"/>
        <end position="29"/>
    </location>
</feature>
<keyword evidence="1" id="KW-1133">Transmembrane helix</keyword>
<dbReference type="EMBL" id="ON456347">
    <property type="protein sequence ID" value="UTN92974.1"/>
    <property type="molecule type" value="Genomic_DNA"/>
</dbReference>
<organism evidence="2 3">
    <name type="scientific">Gordonia phage Finkle</name>
    <dbReference type="NCBI Taxonomy" id="2926099"/>
    <lineage>
        <taxon>Viruses</taxon>
        <taxon>Duplodnaviria</taxon>
        <taxon>Heunggongvirae</taxon>
        <taxon>Uroviricota</taxon>
        <taxon>Caudoviricetes</taxon>
        <taxon>Finkelvirus</taxon>
        <taxon>Finkelvirus finkel</taxon>
    </lineage>
</organism>
<dbReference type="KEGG" id="vg:80018957"/>